<evidence type="ECO:0000256" key="2">
    <source>
        <dbReference type="ARBA" id="ARBA00022679"/>
    </source>
</evidence>
<dbReference type="PANTHER" id="PTHR31147:SF1">
    <property type="entry name" value="ACYL TRANSFERASE 4"/>
    <property type="match status" value="1"/>
</dbReference>
<dbReference type="EMBL" id="JAVIJP010000028">
    <property type="protein sequence ID" value="KAL3635078.1"/>
    <property type="molecule type" value="Genomic_DNA"/>
</dbReference>
<keyword evidence="3" id="KW-0012">Acyltransferase</keyword>
<dbReference type="Proteomes" id="UP001632038">
    <property type="component" value="Unassembled WGS sequence"/>
</dbReference>
<name>A0ABD3CYJ3_9LAMI</name>
<dbReference type="PANTHER" id="PTHR31147">
    <property type="entry name" value="ACYL TRANSFERASE 4"/>
    <property type="match status" value="1"/>
</dbReference>
<evidence type="ECO:0000256" key="3">
    <source>
        <dbReference type="ARBA" id="ARBA00023315"/>
    </source>
</evidence>
<reference evidence="5" key="1">
    <citation type="journal article" date="2024" name="IScience">
        <title>Strigolactones Initiate the Formation of Haustorium-like Structures in Castilleja.</title>
        <authorList>
            <person name="Buerger M."/>
            <person name="Peterson D."/>
            <person name="Chory J."/>
        </authorList>
    </citation>
    <scope>NUCLEOTIDE SEQUENCE [LARGE SCALE GENOMIC DNA]</scope>
</reference>
<keyword evidence="2" id="KW-0808">Transferase</keyword>
<evidence type="ECO:0000256" key="1">
    <source>
        <dbReference type="ARBA" id="ARBA00009861"/>
    </source>
</evidence>
<dbReference type="InterPro" id="IPR023213">
    <property type="entry name" value="CAT-like_dom_sf"/>
</dbReference>
<dbReference type="GO" id="GO:0016746">
    <property type="term" value="F:acyltransferase activity"/>
    <property type="evidence" value="ECO:0007669"/>
    <property type="project" value="UniProtKB-KW"/>
</dbReference>
<proteinExistence type="inferred from homology"/>
<dbReference type="AlphaFoldDB" id="A0ABD3CYJ3"/>
<evidence type="ECO:0000313" key="5">
    <source>
        <dbReference type="Proteomes" id="UP001632038"/>
    </source>
</evidence>
<gene>
    <name evidence="4" type="ORF">CASFOL_022132</name>
</gene>
<comment type="caution">
    <text evidence="4">The sequence shown here is derived from an EMBL/GenBank/DDBJ whole genome shotgun (WGS) entry which is preliminary data.</text>
</comment>
<accession>A0ABD3CYJ3</accession>
<dbReference type="Gene3D" id="3.30.559.10">
    <property type="entry name" value="Chloramphenicol acetyltransferase-like domain"/>
    <property type="match status" value="2"/>
</dbReference>
<protein>
    <submittedName>
        <fullName evidence="4">Uncharacterized protein</fullName>
    </submittedName>
</protein>
<evidence type="ECO:0000313" key="4">
    <source>
        <dbReference type="EMBL" id="KAL3635078.1"/>
    </source>
</evidence>
<dbReference type="InterPro" id="IPR050898">
    <property type="entry name" value="Plant_acyltransferase"/>
</dbReference>
<keyword evidence="5" id="KW-1185">Reference proteome</keyword>
<organism evidence="4 5">
    <name type="scientific">Castilleja foliolosa</name>
    <dbReference type="NCBI Taxonomy" id="1961234"/>
    <lineage>
        <taxon>Eukaryota</taxon>
        <taxon>Viridiplantae</taxon>
        <taxon>Streptophyta</taxon>
        <taxon>Embryophyta</taxon>
        <taxon>Tracheophyta</taxon>
        <taxon>Spermatophyta</taxon>
        <taxon>Magnoliopsida</taxon>
        <taxon>eudicotyledons</taxon>
        <taxon>Gunneridae</taxon>
        <taxon>Pentapetalae</taxon>
        <taxon>asterids</taxon>
        <taxon>lamiids</taxon>
        <taxon>Lamiales</taxon>
        <taxon>Orobanchaceae</taxon>
        <taxon>Pedicularideae</taxon>
        <taxon>Castillejinae</taxon>
        <taxon>Castilleja</taxon>
    </lineage>
</organism>
<comment type="similarity">
    <text evidence="1">Belongs to the plant acyltransferase family.</text>
</comment>
<sequence>MKFNVTCISEGMVVPSSVTPSGVYELSAIDKLPSLRCNVPSLHVYKHGGPGSANTIREALSKALVYYYPLAGRLQVSDRNELRVVIANCSGSSLGVWFVEASADCTLDAVNYFDDDVMSIPYDKLLPHDHDLDDHPVKMQVTRFECNGFVVGLIVNHTIMDGVGTAQLMNAVGETARGAEQLSIKPEWCRNFLPAPTRLFDHHPNNPNHPTTKDKDCMVEHATIDFSLYIIKDLKQEFQKWSQSNEGIVKEKTYCSTFEISAAIIWQARTRAINPIDENNNRPMKLVFYANCRHLIPQLPKGFYGNCFFPVTVTAPSGRLANMTLFQVVKLIQDAKAQLADKFRQWTLAMDTNPFEEVAPDYATISVTEWDRLGFKDVDYGWGKPINVVPIQESAFITPTVVISSPPPDKAQVLRFKTWCVEKRHLQPLLRNMDIISETRV</sequence>
<dbReference type="Pfam" id="PF02458">
    <property type="entry name" value="Transferase"/>
    <property type="match status" value="1"/>
</dbReference>